<dbReference type="RefSeq" id="WP_354016476.1">
    <property type="nucleotide sequence ID" value="NZ_JBEWTB010000002.1"/>
</dbReference>
<gene>
    <name evidence="2" type="ORF">V5J35_003836</name>
</gene>
<evidence type="ECO:0000259" key="1">
    <source>
        <dbReference type="Pfam" id="PF13590"/>
    </source>
</evidence>
<accession>A0ABV2SMT1</accession>
<proteinExistence type="predicted"/>
<organism evidence="2 3">
    <name type="scientific">Endozoicomonas lisbonensis</name>
    <dbReference type="NCBI Taxonomy" id="3120522"/>
    <lineage>
        <taxon>Bacteria</taxon>
        <taxon>Pseudomonadati</taxon>
        <taxon>Pseudomonadota</taxon>
        <taxon>Gammaproteobacteria</taxon>
        <taxon>Oceanospirillales</taxon>
        <taxon>Endozoicomonadaceae</taxon>
        <taxon>Endozoicomonas</taxon>
    </lineage>
</organism>
<evidence type="ECO:0000313" key="2">
    <source>
        <dbReference type="EMBL" id="MET4758644.1"/>
    </source>
</evidence>
<keyword evidence="3" id="KW-1185">Reference proteome</keyword>
<comment type="caution">
    <text evidence="2">The sequence shown here is derived from an EMBL/GenBank/DDBJ whole genome shotgun (WGS) entry which is preliminary data.</text>
</comment>
<sequence length="201" mass="22874">MLLLSSQTELRIIMLRSRHWLLGCFAILLAGCASQRIDWDYDTSSRAQQQMNSWKTYAWLTVDKDQSSAYHLDGLQDRRVRAAVNRDLQAKGFRLVDESDADFLVNYLTKTKTRREENHVSTSLGYGINSWGVGVQSETRVRDYEEGSLMVDFIDPASKELVWRGRSQALIPDRSTPEKRTQQINNAVDAILKGFPPTSGS</sequence>
<evidence type="ECO:0000313" key="3">
    <source>
        <dbReference type="Proteomes" id="UP001549366"/>
    </source>
</evidence>
<dbReference type="Proteomes" id="UP001549366">
    <property type="component" value="Unassembled WGS sequence"/>
</dbReference>
<name>A0ABV2SMT1_9GAMM</name>
<feature type="domain" description="DUF4136" evidence="1">
    <location>
        <begin position="40"/>
        <end position="197"/>
    </location>
</feature>
<dbReference type="InterPro" id="IPR025411">
    <property type="entry name" value="DUF4136"/>
</dbReference>
<reference evidence="2 3" key="1">
    <citation type="submission" date="2024-06" db="EMBL/GenBank/DDBJ databases">
        <title>Genomic Encyclopedia of Type Strains, Phase V (KMG-V): Genome sequencing to study the core and pangenomes of soil and plant-associated prokaryotes.</title>
        <authorList>
            <person name="Whitman W."/>
        </authorList>
    </citation>
    <scope>NUCLEOTIDE SEQUENCE [LARGE SCALE GENOMIC DNA]</scope>
    <source>
        <strain evidence="2 3">NE40</strain>
    </source>
</reference>
<dbReference type="EMBL" id="JBEWTB010000002">
    <property type="protein sequence ID" value="MET4758644.1"/>
    <property type="molecule type" value="Genomic_DNA"/>
</dbReference>
<protein>
    <recommendedName>
        <fullName evidence="1">DUF4136 domain-containing protein</fullName>
    </recommendedName>
</protein>
<dbReference type="Gene3D" id="3.30.160.670">
    <property type="match status" value="1"/>
</dbReference>
<dbReference type="Pfam" id="PF13590">
    <property type="entry name" value="DUF4136"/>
    <property type="match status" value="1"/>
</dbReference>